<dbReference type="EMBL" id="NHTK01000232">
    <property type="protein sequence ID" value="PPR07961.1"/>
    <property type="molecule type" value="Genomic_DNA"/>
</dbReference>
<organism evidence="2 3">
    <name type="scientific">Panaeolus cyanescens</name>
    <dbReference type="NCBI Taxonomy" id="181874"/>
    <lineage>
        <taxon>Eukaryota</taxon>
        <taxon>Fungi</taxon>
        <taxon>Dikarya</taxon>
        <taxon>Basidiomycota</taxon>
        <taxon>Agaricomycotina</taxon>
        <taxon>Agaricomycetes</taxon>
        <taxon>Agaricomycetidae</taxon>
        <taxon>Agaricales</taxon>
        <taxon>Agaricineae</taxon>
        <taxon>Galeropsidaceae</taxon>
        <taxon>Panaeolus</taxon>
    </lineage>
</organism>
<evidence type="ECO:0000313" key="2">
    <source>
        <dbReference type="EMBL" id="PPR07961.1"/>
    </source>
</evidence>
<dbReference type="Proteomes" id="UP000284842">
    <property type="component" value="Unassembled WGS sequence"/>
</dbReference>
<sequence>MVIMRANAMYISHTKSNLNNHNVDVELDGRKPYAIQNPRIAVAIDTVTSHHPPALGSALATLSSKAPGVDGDDDVDAQDNTHNENENEFENTGLELVKRGTGEPKPMSRRRRRKKYRGFTYDPNS</sequence>
<gene>
    <name evidence="2" type="ORF">CVT24_002543</name>
</gene>
<protein>
    <submittedName>
        <fullName evidence="2">Uncharacterized protein</fullName>
    </submittedName>
</protein>
<evidence type="ECO:0000313" key="3">
    <source>
        <dbReference type="Proteomes" id="UP000284842"/>
    </source>
</evidence>
<proteinExistence type="predicted"/>
<accession>A0A409YY77</accession>
<keyword evidence="3" id="KW-1185">Reference proteome</keyword>
<feature type="compositionally biased region" description="Basic residues" evidence="1">
    <location>
        <begin position="107"/>
        <end position="117"/>
    </location>
</feature>
<dbReference type="AlphaFoldDB" id="A0A409YY77"/>
<comment type="caution">
    <text evidence="2">The sequence shown here is derived from an EMBL/GenBank/DDBJ whole genome shotgun (WGS) entry which is preliminary data.</text>
</comment>
<reference evidence="2 3" key="1">
    <citation type="journal article" date="2018" name="Evol. Lett.">
        <title>Horizontal gene cluster transfer increased hallucinogenic mushroom diversity.</title>
        <authorList>
            <person name="Reynolds H.T."/>
            <person name="Vijayakumar V."/>
            <person name="Gluck-Thaler E."/>
            <person name="Korotkin H.B."/>
            <person name="Matheny P.B."/>
            <person name="Slot J.C."/>
        </authorList>
    </citation>
    <scope>NUCLEOTIDE SEQUENCE [LARGE SCALE GENOMIC DNA]</scope>
    <source>
        <strain evidence="2 3">2629</strain>
    </source>
</reference>
<evidence type="ECO:0000256" key="1">
    <source>
        <dbReference type="SAM" id="MobiDB-lite"/>
    </source>
</evidence>
<feature type="region of interest" description="Disordered" evidence="1">
    <location>
        <begin position="63"/>
        <end position="125"/>
    </location>
</feature>
<dbReference type="InParanoid" id="A0A409YY77"/>
<name>A0A409YY77_9AGAR</name>